<dbReference type="STRING" id="1742973.COMA2_80101"/>
<keyword evidence="1" id="KW-0732">Signal</keyword>
<proteinExistence type="predicted"/>
<dbReference type="NCBIfam" id="TIGR03067">
    <property type="entry name" value="Planc_TIGR03067"/>
    <property type="match status" value="1"/>
</dbReference>
<sequence>MVYPKAQYCFAFAILLVLMQACTARSPEQQKVNVTGEYRIVGGERNGAPIDQNELNNAAIIIISDTTIVAYDKERKEMFAATYTLDTQQTPWHITMISTKAPEVGQVAKGLIQAEQNKVQLIYALPNGRPPTDFKAGERQQMFVLAKAG</sequence>
<dbReference type="AlphaFoldDB" id="A0A0S4LQ48"/>
<gene>
    <name evidence="2" type="ORF">COMA2_80101</name>
</gene>
<dbReference type="RefSeq" id="WP_090901931.1">
    <property type="nucleotide sequence ID" value="NZ_CZPZ01000035.1"/>
</dbReference>
<dbReference type="InterPro" id="IPR017504">
    <property type="entry name" value="CHP03067_Planctomycetes"/>
</dbReference>
<protein>
    <recommendedName>
        <fullName evidence="4">Lipoprotein</fullName>
    </recommendedName>
</protein>
<organism evidence="2 3">
    <name type="scientific">Candidatus Nitrospira nitrificans</name>
    <dbReference type="NCBI Taxonomy" id="1742973"/>
    <lineage>
        <taxon>Bacteria</taxon>
        <taxon>Pseudomonadati</taxon>
        <taxon>Nitrospirota</taxon>
        <taxon>Nitrospiria</taxon>
        <taxon>Nitrospirales</taxon>
        <taxon>Nitrospiraceae</taxon>
        <taxon>Nitrospira</taxon>
    </lineage>
</organism>
<dbReference type="PROSITE" id="PS51257">
    <property type="entry name" value="PROKAR_LIPOPROTEIN"/>
    <property type="match status" value="1"/>
</dbReference>
<accession>A0A0S4LQ48</accession>
<evidence type="ECO:0000256" key="1">
    <source>
        <dbReference type="SAM" id="SignalP"/>
    </source>
</evidence>
<evidence type="ECO:0000313" key="2">
    <source>
        <dbReference type="EMBL" id="CUS39651.1"/>
    </source>
</evidence>
<dbReference type="EMBL" id="CZPZ01000035">
    <property type="protein sequence ID" value="CUS39651.1"/>
    <property type="molecule type" value="Genomic_DNA"/>
</dbReference>
<evidence type="ECO:0000313" key="3">
    <source>
        <dbReference type="Proteomes" id="UP000198736"/>
    </source>
</evidence>
<reference evidence="3" key="1">
    <citation type="submission" date="2015-10" db="EMBL/GenBank/DDBJ databases">
        <authorList>
            <person name="Luecker S."/>
            <person name="Luecker S."/>
        </authorList>
    </citation>
    <scope>NUCLEOTIDE SEQUENCE [LARGE SCALE GENOMIC DNA]</scope>
</reference>
<dbReference type="Proteomes" id="UP000198736">
    <property type="component" value="Unassembled WGS sequence"/>
</dbReference>
<keyword evidence="3" id="KW-1185">Reference proteome</keyword>
<evidence type="ECO:0008006" key="4">
    <source>
        <dbReference type="Google" id="ProtNLM"/>
    </source>
</evidence>
<name>A0A0S4LQ48_9BACT</name>
<feature type="chain" id="PRO_5006624208" description="Lipoprotein" evidence="1">
    <location>
        <begin position="25"/>
        <end position="149"/>
    </location>
</feature>
<dbReference type="OrthoDB" id="290190at2"/>
<feature type="signal peptide" evidence="1">
    <location>
        <begin position="1"/>
        <end position="24"/>
    </location>
</feature>